<dbReference type="InterPro" id="IPR029062">
    <property type="entry name" value="Class_I_gatase-like"/>
</dbReference>
<dbReference type="PROSITE" id="PS51273">
    <property type="entry name" value="GATASE_TYPE_1"/>
    <property type="match status" value="1"/>
</dbReference>
<dbReference type="PANTHER" id="PTHR42695:SF5">
    <property type="entry name" value="GLUTAMINE AMIDOTRANSFERASE YLR126C-RELATED"/>
    <property type="match status" value="1"/>
</dbReference>
<dbReference type="PANTHER" id="PTHR42695">
    <property type="entry name" value="GLUTAMINE AMIDOTRANSFERASE YLR126C-RELATED"/>
    <property type="match status" value="1"/>
</dbReference>
<dbReference type="InterPro" id="IPR017926">
    <property type="entry name" value="GATASE"/>
</dbReference>
<evidence type="ECO:0000313" key="2">
    <source>
        <dbReference type="EMBL" id="MEW9922036.1"/>
    </source>
</evidence>
<protein>
    <submittedName>
        <fullName evidence="2">Type 1 glutamine amidotransferase</fullName>
    </submittedName>
</protein>
<dbReference type="SUPFAM" id="SSF52317">
    <property type="entry name" value="Class I glutamine amidotransferase-like"/>
    <property type="match status" value="1"/>
</dbReference>
<dbReference type="CDD" id="cd01741">
    <property type="entry name" value="GATase1_1"/>
    <property type="match status" value="1"/>
</dbReference>
<comment type="caution">
    <text evidence="2">The sequence shown here is derived from an EMBL/GenBank/DDBJ whole genome shotgun (WGS) entry which is preliminary data.</text>
</comment>
<feature type="domain" description="Glutamine amidotransferase" evidence="1">
    <location>
        <begin position="30"/>
        <end position="178"/>
    </location>
</feature>
<dbReference type="EMBL" id="JBFNXX010000029">
    <property type="protein sequence ID" value="MEW9922036.1"/>
    <property type="molecule type" value="Genomic_DNA"/>
</dbReference>
<keyword evidence="3" id="KW-1185">Reference proteome</keyword>
<gene>
    <name evidence="2" type="ORF">AB2B41_20720</name>
</gene>
<dbReference type="InterPro" id="IPR044992">
    <property type="entry name" value="ChyE-like"/>
</dbReference>
<keyword evidence="2" id="KW-0315">Glutamine amidotransferase</keyword>
<proteinExistence type="predicted"/>
<dbReference type="Pfam" id="PF00117">
    <property type="entry name" value="GATase"/>
    <property type="match status" value="1"/>
</dbReference>
<evidence type="ECO:0000313" key="3">
    <source>
        <dbReference type="Proteomes" id="UP001556098"/>
    </source>
</evidence>
<name>A0ABV3RTP5_9RHOB</name>
<evidence type="ECO:0000259" key="1">
    <source>
        <dbReference type="Pfam" id="PF00117"/>
    </source>
</evidence>
<dbReference type="RefSeq" id="WP_367879733.1">
    <property type="nucleotide sequence ID" value="NZ_JBFNXX010000029.1"/>
</dbReference>
<sequence>MKLAVLDLCVWLPEYQWDQDRFGDIVANWLRQELPEADMEVIQIVEGAELPAPHAYDGYILSGSDKGVYDDTPWMGPLRSFLQEARDHRSPLLGICFGHQIMADVFGGKAEKVGPPEVGVRTFDMEGTSVGAHVWHQDQVTRMPPGASVIAAAPYCPVAGLSYDFPALSVQFHPEYTADYVATFLRRSRGKVLSEAETDQAMEQLDASTVVPDLFAARAAAFFREALAEKA</sequence>
<reference evidence="2 3" key="1">
    <citation type="submission" date="2024-07" db="EMBL/GenBank/DDBJ databases">
        <title>Marimonas sp.nov., isolated from tidal-flat sediment.</title>
        <authorList>
            <person name="Jayan J.N."/>
            <person name="Lee S.S."/>
        </authorList>
    </citation>
    <scope>NUCLEOTIDE SEQUENCE [LARGE SCALE GENOMIC DNA]</scope>
    <source>
        <strain evidence="2 3">MJW-29</strain>
    </source>
</reference>
<organism evidence="2 3">
    <name type="scientific">Sulfitobacter sediminis</name>
    <dbReference type="NCBI Taxonomy" id="3234186"/>
    <lineage>
        <taxon>Bacteria</taxon>
        <taxon>Pseudomonadati</taxon>
        <taxon>Pseudomonadota</taxon>
        <taxon>Alphaproteobacteria</taxon>
        <taxon>Rhodobacterales</taxon>
        <taxon>Roseobacteraceae</taxon>
        <taxon>Sulfitobacter</taxon>
    </lineage>
</organism>
<dbReference type="Gene3D" id="3.40.50.880">
    <property type="match status" value="1"/>
</dbReference>
<dbReference type="Proteomes" id="UP001556098">
    <property type="component" value="Unassembled WGS sequence"/>
</dbReference>
<accession>A0ABV3RTP5</accession>